<dbReference type="PANTHER" id="PTHR45128:SF1">
    <property type="entry name" value="S-ADENOSYLMETHIONINE-DEPENDENT METHYLTRANSFERASE RV2258C"/>
    <property type="match status" value="1"/>
</dbReference>
<dbReference type="EMBL" id="JABELX010000001">
    <property type="protein sequence ID" value="NNH68584.1"/>
    <property type="molecule type" value="Genomic_DNA"/>
</dbReference>
<dbReference type="GO" id="GO:0032259">
    <property type="term" value="P:methylation"/>
    <property type="evidence" value="ECO:0007669"/>
    <property type="project" value="UniProtKB-KW"/>
</dbReference>
<keyword evidence="4" id="KW-1185">Reference proteome</keyword>
<protein>
    <submittedName>
        <fullName evidence="3">Class I SAM-dependent methyltransferase</fullName>
    </submittedName>
</protein>
<dbReference type="Proteomes" id="UP000586827">
    <property type="component" value="Unassembled WGS sequence"/>
</dbReference>
<dbReference type="SUPFAM" id="SSF46785">
    <property type="entry name" value="Winged helix' DNA-binding domain"/>
    <property type="match status" value="1"/>
</dbReference>
<dbReference type="SUPFAM" id="SSF53335">
    <property type="entry name" value="S-adenosyl-L-methionine-dependent methyltransferases"/>
    <property type="match status" value="1"/>
</dbReference>
<proteinExistence type="predicted"/>
<evidence type="ECO:0000313" key="3">
    <source>
        <dbReference type="EMBL" id="NNH68584.1"/>
    </source>
</evidence>
<evidence type="ECO:0000313" key="4">
    <source>
        <dbReference type="Proteomes" id="UP000586827"/>
    </source>
</evidence>
<dbReference type="CDD" id="cd02440">
    <property type="entry name" value="AdoMet_MTases"/>
    <property type="match status" value="1"/>
</dbReference>
<dbReference type="InterPro" id="IPR053173">
    <property type="entry name" value="SAM-binding_MTase"/>
</dbReference>
<dbReference type="InterPro" id="IPR029063">
    <property type="entry name" value="SAM-dependent_MTases_sf"/>
</dbReference>
<dbReference type="PANTHER" id="PTHR45128">
    <property type="entry name" value="METHYLTRANSFERASE TYPE 11"/>
    <property type="match status" value="1"/>
</dbReference>
<dbReference type="Gene3D" id="1.10.10.10">
    <property type="entry name" value="Winged helix-like DNA-binding domain superfamily/Winged helix DNA-binding domain"/>
    <property type="match status" value="1"/>
</dbReference>
<evidence type="ECO:0000259" key="1">
    <source>
        <dbReference type="Pfam" id="PF13847"/>
    </source>
</evidence>
<dbReference type="InterPro" id="IPR036388">
    <property type="entry name" value="WH-like_DNA-bd_sf"/>
</dbReference>
<organism evidence="3 4">
    <name type="scientific">Nocardia uniformis</name>
    <dbReference type="NCBI Taxonomy" id="53432"/>
    <lineage>
        <taxon>Bacteria</taxon>
        <taxon>Bacillati</taxon>
        <taxon>Actinomycetota</taxon>
        <taxon>Actinomycetes</taxon>
        <taxon>Mycobacteriales</taxon>
        <taxon>Nocardiaceae</taxon>
        <taxon>Nocardia</taxon>
    </lineage>
</organism>
<sequence length="360" mass="38416">MTTVDQSTVVAPVEEFAGRMVSVLNNACTALLLSVGHQTGLFDVMADMPAATGARIAETAGLDERYVREWLGAMTVSGIVDYDADAETYRLPPEHAACLTRAAGPSNIARTMGVVSMMGEVEPKIVDCFRDGGGLAYSDYPRFHDYMAEESAAVSDSALVDVIVPMVPGLPDRLRAGIDVADIGCGRGHAINVMAAAYPASRFTGYDFSAEALEAARTEAKQLGLTNVNFVVQDVAELAASEAYDLITAFDAIHDQAHPAQVLSAIARGLRKHGVFLMVDIQASSHLEDNREHPFGSFLYTVSTLHCMSVSLGLGGDGLGTVWGEQLAQSMLRDAGFTETDVQHVEADPFNSYFVARKGS</sequence>
<dbReference type="RefSeq" id="WP_067520308.1">
    <property type="nucleotide sequence ID" value="NZ_JABELX010000001.1"/>
</dbReference>
<dbReference type="AlphaFoldDB" id="A0A849BR73"/>
<accession>A0A849BR73</accession>
<dbReference type="InterPro" id="IPR048711">
    <property type="entry name" value="WHD_Rv2258c"/>
</dbReference>
<dbReference type="Pfam" id="PF13847">
    <property type="entry name" value="Methyltransf_31"/>
    <property type="match status" value="1"/>
</dbReference>
<gene>
    <name evidence="3" type="ORF">HLB23_01585</name>
</gene>
<dbReference type="InterPro" id="IPR025714">
    <property type="entry name" value="Methyltranfer_dom"/>
</dbReference>
<dbReference type="GO" id="GO:0008168">
    <property type="term" value="F:methyltransferase activity"/>
    <property type="evidence" value="ECO:0007669"/>
    <property type="project" value="UniProtKB-KW"/>
</dbReference>
<dbReference type="Pfam" id="PF21320">
    <property type="entry name" value="WHD_Rv2258c"/>
    <property type="match status" value="1"/>
</dbReference>
<keyword evidence="3" id="KW-0808">Transferase</keyword>
<keyword evidence="3" id="KW-0489">Methyltransferase</keyword>
<reference evidence="3 4" key="1">
    <citation type="submission" date="2020-05" db="EMBL/GenBank/DDBJ databases">
        <title>MicrobeNet Type strains.</title>
        <authorList>
            <person name="Nicholson A.C."/>
        </authorList>
    </citation>
    <scope>NUCLEOTIDE SEQUENCE [LARGE SCALE GENOMIC DNA]</scope>
    <source>
        <strain evidence="3 4">JCM 3224</strain>
    </source>
</reference>
<evidence type="ECO:0000259" key="2">
    <source>
        <dbReference type="Pfam" id="PF21320"/>
    </source>
</evidence>
<dbReference type="InterPro" id="IPR036390">
    <property type="entry name" value="WH_DNA-bd_sf"/>
</dbReference>
<comment type="caution">
    <text evidence="3">The sequence shown here is derived from an EMBL/GenBank/DDBJ whole genome shotgun (WGS) entry which is preliminary data.</text>
</comment>
<feature type="domain" description="Methyltransferase" evidence="1">
    <location>
        <begin position="176"/>
        <end position="288"/>
    </location>
</feature>
<feature type="domain" description="S-adenosylmethionine-dependent methyltransferase Rv2258c-like winged HTH" evidence="2">
    <location>
        <begin position="27"/>
        <end position="101"/>
    </location>
</feature>
<name>A0A849BR73_9NOCA</name>
<dbReference type="Gene3D" id="3.40.50.150">
    <property type="entry name" value="Vaccinia Virus protein VP39"/>
    <property type="match status" value="1"/>
</dbReference>